<name>A0AC61RB06_9BACT</name>
<dbReference type="EMBL" id="SRYB01000046">
    <property type="protein sequence ID" value="TGY75981.1"/>
    <property type="molecule type" value="Genomic_DNA"/>
</dbReference>
<reference evidence="1" key="1">
    <citation type="submission" date="2019-04" db="EMBL/GenBank/DDBJ databases">
        <title>Microbes associate with the intestines of laboratory mice.</title>
        <authorList>
            <person name="Navarre W."/>
            <person name="Wong E."/>
            <person name="Huang K."/>
            <person name="Tropini C."/>
            <person name="Ng K."/>
            <person name="Yu B."/>
        </authorList>
    </citation>
    <scope>NUCLEOTIDE SEQUENCE</scope>
    <source>
        <strain evidence="1">NM04_E33</strain>
    </source>
</reference>
<sequence>MTDKLNDDIRIGLTEYRLERSKETLCEADCLAKNCMYSGAMNRLYYACYYAVTALLISNGLNATTHAGVRTMLGLKFIKTGILELDHGKFFNEIFEIRHSNDYDDFIFCDEDTYKNFRPKADSLIARIRELV</sequence>
<evidence type="ECO:0000313" key="2">
    <source>
        <dbReference type="Proteomes" id="UP000306319"/>
    </source>
</evidence>
<dbReference type="Proteomes" id="UP000306319">
    <property type="component" value="Unassembled WGS sequence"/>
</dbReference>
<proteinExistence type="predicted"/>
<comment type="caution">
    <text evidence="1">The sequence shown here is derived from an EMBL/GenBank/DDBJ whole genome shotgun (WGS) entry which is preliminary data.</text>
</comment>
<organism evidence="1 2">
    <name type="scientific">Lepagella muris</name>
    <dbReference type="NCBI Taxonomy" id="3032870"/>
    <lineage>
        <taxon>Bacteria</taxon>
        <taxon>Pseudomonadati</taxon>
        <taxon>Bacteroidota</taxon>
        <taxon>Bacteroidia</taxon>
        <taxon>Bacteroidales</taxon>
        <taxon>Muribaculaceae</taxon>
        <taxon>Lepagella</taxon>
    </lineage>
</organism>
<evidence type="ECO:0000313" key="1">
    <source>
        <dbReference type="EMBL" id="TGY75981.1"/>
    </source>
</evidence>
<accession>A0AC61RB06</accession>
<protein>
    <submittedName>
        <fullName evidence="1">HEPN domain-containing protein</fullName>
    </submittedName>
</protein>
<keyword evidence="2" id="KW-1185">Reference proteome</keyword>
<gene>
    <name evidence="1" type="ORF">E5331_18955</name>
</gene>